<dbReference type="WBParaSite" id="nRc.2.0.1.t35861-RA">
    <property type="protein sequence ID" value="nRc.2.0.1.t35861-RA"/>
    <property type="gene ID" value="nRc.2.0.1.g35861"/>
</dbReference>
<reference evidence="2" key="1">
    <citation type="submission" date="2022-11" db="UniProtKB">
        <authorList>
            <consortium name="WormBaseParasite"/>
        </authorList>
    </citation>
    <scope>IDENTIFICATION</scope>
</reference>
<dbReference type="OMA" id="HELPATY"/>
<dbReference type="Gene3D" id="2.60.40.10">
    <property type="entry name" value="Immunoglobulins"/>
    <property type="match status" value="2"/>
</dbReference>
<organism evidence="1 2">
    <name type="scientific">Romanomermis culicivorax</name>
    <name type="common">Nematode worm</name>
    <dbReference type="NCBI Taxonomy" id="13658"/>
    <lineage>
        <taxon>Eukaryota</taxon>
        <taxon>Metazoa</taxon>
        <taxon>Ecdysozoa</taxon>
        <taxon>Nematoda</taxon>
        <taxon>Enoplea</taxon>
        <taxon>Dorylaimia</taxon>
        <taxon>Mermithida</taxon>
        <taxon>Mermithoidea</taxon>
        <taxon>Mermithidae</taxon>
        <taxon>Romanomermis</taxon>
    </lineage>
</organism>
<proteinExistence type="predicted"/>
<dbReference type="SUPFAM" id="SSF54001">
    <property type="entry name" value="Cysteine proteinases"/>
    <property type="match status" value="1"/>
</dbReference>
<dbReference type="Gene3D" id="3.90.260.10">
    <property type="entry name" value="Transglutaminase-like"/>
    <property type="match status" value="1"/>
</dbReference>
<sequence>MKRPDLPKGYSGWQALDATPQEKSSGKNTLQYITRLGKTIFPGFYCTGPASVRAIKEGSTGFGYDTQCFFTEVNAVQTCFLSTDDCEEFIDVECMRQVSSSNESVVYFFHQFVKSRLMSRDIMKKVSPTTIFFEKSPSELEISIDLTSQPKIAGQNFSLNIILKNLSDKMSSVKFWVRIESVLYHCSAPYKIKAIKMHRSLHPGEDAVIPVAVSLSEYLGRTLHQSIFSVILFAEIQESCSMLYTSDYFQLQMPKLAVEEHETANSKYTTTMKSKMLTAKLVNPLPVTLTRCKFLIEGPGVVNATEIHCKDAPPHGMIQCEISVVPRESHNQNKIVIFHFTCDQLNDIGGYINF</sequence>
<evidence type="ECO:0000313" key="1">
    <source>
        <dbReference type="Proteomes" id="UP000887565"/>
    </source>
</evidence>
<accession>A0A915KCP2</accession>
<dbReference type="Proteomes" id="UP000887565">
    <property type="component" value="Unplaced"/>
</dbReference>
<dbReference type="InterPro" id="IPR036985">
    <property type="entry name" value="Transglutaminase-like_sf"/>
</dbReference>
<dbReference type="AlphaFoldDB" id="A0A915KCP2"/>
<dbReference type="InterPro" id="IPR036238">
    <property type="entry name" value="Transglutaminase_C_sf"/>
</dbReference>
<name>A0A915KCP2_ROMCU</name>
<evidence type="ECO:0000313" key="2">
    <source>
        <dbReference type="WBParaSite" id="nRc.2.0.1.t35861-RA"/>
    </source>
</evidence>
<dbReference type="PANTHER" id="PTHR11590">
    <property type="entry name" value="PROTEIN-GLUTAMINE GAMMA-GLUTAMYLTRANSFERASE"/>
    <property type="match status" value="1"/>
</dbReference>
<dbReference type="InterPro" id="IPR013783">
    <property type="entry name" value="Ig-like_fold"/>
</dbReference>
<dbReference type="InterPro" id="IPR038765">
    <property type="entry name" value="Papain-like_cys_pep_sf"/>
</dbReference>
<dbReference type="PANTHER" id="PTHR11590:SF81">
    <property type="entry name" value="PROTEIN-GLUTAMINE GAMMA-GLUTAMYLTRANSFERASE K-LIKE ISOFORM X4"/>
    <property type="match status" value="1"/>
</dbReference>
<dbReference type="InterPro" id="IPR050779">
    <property type="entry name" value="Transglutaminase"/>
</dbReference>
<keyword evidence="1" id="KW-1185">Reference proteome</keyword>
<dbReference type="GO" id="GO:0003810">
    <property type="term" value="F:protein-glutamine gamma-glutamyltransferase activity"/>
    <property type="evidence" value="ECO:0007669"/>
    <property type="project" value="InterPro"/>
</dbReference>
<dbReference type="SUPFAM" id="SSF49309">
    <property type="entry name" value="Transglutaminase, two C-terminal domains"/>
    <property type="match status" value="2"/>
</dbReference>
<protein>
    <submittedName>
        <fullName evidence="2">Arrestin C-terminal-like domain-containing protein</fullName>
    </submittedName>
</protein>